<keyword evidence="7 12" id="KW-0653">Protein transport</keyword>
<dbReference type="GO" id="GO:0006886">
    <property type="term" value="P:intracellular protein transport"/>
    <property type="evidence" value="ECO:0007669"/>
    <property type="project" value="TreeGrafter"/>
</dbReference>
<evidence type="ECO:0000259" key="13">
    <source>
        <dbReference type="Pfam" id="PF01217"/>
    </source>
</evidence>
<comment type="subunit">
    <text evidence="3 12">Oligomeric complex that consists of at least the alpha, beta, beta', gamma, delta, epsilon and zeta subunits.</text>
</comment>
<dbReference type="Pfam" id="PF01217">
    <property type="entry name" value="Clat_adaptor_s"/>
    <property type="match status" value="1"/>
</dbReference>
<keyword evidence="4 12" id="KW-0813">Transport</keyword>
<dbReference type="RefSeq" id="XP_031022492.1">
    <property type="nucleotide sequence ID" value="XM_031171511.1"/>
</dbReference>
<evidence type="ECO:0000256" key="10">
    <source>
        <dbReference type="ARBA" id="ARBA00023329"/>
    </source>
</evidence>
<dbReference type="SUPFAM" id="SSF64356">
    <property type="entry name" value="SNARE-like"/>
    <property type="match status" value="1"/>
</dbReference>
<dbReference type="InterPro" id="IPR022775">
    <property type="entry name" value="AP_mu_sigma_su"/>
</dbReference>
<reference evidence="14 15" key="1">
    <citation type="journal article" date="2019" name="Sci. Rep.">
        <title>Comparative genomics of chytrid fungi reveal insights into the obligate biotrophic and pathogenic lifestyle of Synchytrium endobioticum.</title>
        <authorList>
            <person name="van de Vossenberg B.T.L.H."/>
            <person name="Warris S."/>
            <person name="Nguyen H.D.T."/>
            <person name="van Gent-Pelzer M.P.E."/>
            <person name="Joly D.L."/>
            <person name="van de Geest H.C."/>
            <person name="Bonants P.J.M."/>
            <person name="Smith D.S."/>
            <person name="Levesque C.A."/>
            <person name="van der Lee T.A.J."/>
        </authorList>
    </citation>
    <scope>NUCLEOTIDE SEQUENCE [LARGE SCALE GENOMIC DNA]</scope>
    <source>
        <strain evidence="14 15">JEL517</strain>
    </source>
</reference>
<dbReference type="PANTHER" id="PTHR11043">
    <property type="entry name" value="ZETA-COAT PROTEIN"/>
    <property type="match status" value="1"/>
</dbReference>
<dbReference type="GO" id="GO:0000139">
    <property type="term" value="C:Golgi membrane"/>
    <property type="evidence" value="ECO:0007669"/>
    <property type="project" value="UniProtKB-SubCell"/>
</dbReference>
<comment type="similarity">
    <text evidence="2 12">Belongs to the adaptor complexes small subunit family.</text>
</comment>
<evidence type="ECO:0000256" key="9">
    <source>
        <dbReference type="ARBA" id="ARBA00023136"/>
    </source>
</evidence>
<evidence type="ECO:0000256" key="8">
    <source>
        <dbReference type="ARBA" id="ARBA00023034"/>
    </source>
</evidence>
<gene>
    <name evidence="14" type="ORF">SmJEL517_g05585</name>
</gene>
<dbReference type="InterPro" id="IPR039652">
    <property type="entry name" value="Coatomer_zeta"/>
</dbReference>
<dbReference type="AlphaFoldDB" id="A0A507BTL6"/>
<evidence type="ECO:0000256" key="2">
    <source>
        <dbReference type="ARBA" id="ARBA00006972"/>
    </source>
</evidence>
<dbReference type="GO" id="GO:0030126">
    <property type="term" value="C:COPI vesicle coat"/>
    <property type="evidence" value="ECO:0007669"/>
    <property type="project" value="UniProtKB-UniRule"/>
</dbReference>
<dbReference type="PANTHER" id="PTHR11043:SF0">
    <property type="entry name" value="COATOMER SUBUNIT ZETA"/>
    <property type="match status" value="1"/>
</dbReference>
<evidence type="ECO:0000256" key="5">
    <source>
        <dbReference type="ARBA" id="ARBA00022490"/>
    </source>
</evidence>
<proteinExistence type="inferred from homology"/>
<comment type="subcellular location">
    <subcellularLocation>
        <location evidence="12">Cytoplasm</location>
    </subcellularLocation>
    <subcellularLocation>
        <location evidence="1 12">Golgi apparatus membrane</location>
        <topology evidence="1 12">Peripheral membrane protein</topology>
        <orientation evidence="1 12">Cytoplasmic side</orientation>
    </subcellularLocation>
    <subcellularLocation>
        <location evidence="12">Cytoplasmic vesicle</location>
        <location evidence="12">COPI-coated vesicle membrane</location>
        <topology evidence="12">Peripheral membrane protein</topology>
        <orientation evidence="12">Cytoplasmic side</orientation>
    </subcellularLocation>
</comment>
<comment type="caution">
    <text evidence="14">The sequence shown here is derived from an EMBL/GenBank/DDBJ whole genome shotgun (WGS) entry which is preliminary data.</text>
</comment>
<evidence type="ECO:0000256" key="3">
    <source>
        <dbReference type="ARBA" id="ARBA00011775"/>
    </source>
</evidence>
<evidence type="ECO:0000256" key="11">
    <source>
        <dbReference type="ARBA" id="ARBA00045555"/>
    </source>
</evidence>
<dbReference type="FunFam" id="3.30.450.60:FF:000013">
    <property type="entry name" value="Coatomer subunit zeta"/>
    <property type="match status" value="1"/>
</dbReference>
<keyword evidence="9 12" id="KW-0472">Membrane</keyword>
<keyword evidence="10 12" id="KW-0968">Cytoplasmic vesicle</keyword>
<dbReference type="GeneID" id="42006808"/>
<keyword evidence="15" id="KW-1185">Reference proteome</keyword>
<organism evidence="14 15">
    <name type="scientific">Synchytrium microbalum</name>
    <dbReference type="NCBI Taxonomy" id="1806994"/>
    <lineage>
        <taxon>Eukaryota</taxon>
        <taxon>Fungi</taxon>
        <taxon>Fungi incertae sedis</taxon>
        <taxon>Chytridiomycota</taxon>
        <taxon>Chytridiomycota incertae sedis</taxon>
        <taxon>Chytridiomycetes</taxon>
        <taxon>Synchytriales</taxon>
        <taxon>Synchytriaceae</taxon>
        <taxon>Synchytrium</taxon>
    </lineage>
</organism>
<keyword evidence="6 12" id="KW-0931">ER-Golgi transport</keyword>
<evidence type="ECO:0000313" key="14">
    <source>
        <dbReference type="EMBL" id="TPX30942.1"/>
    </source>
</evidence>
<evidence type="ECO:0000256" key="1">
    <source>
        <dbReference type="ARBA" id="ARBA00004255"/>
    </source>
</evidence>
<evidence type="ECO:0000256" key="7">
    <source>
        <dbReference type="ARBA" id="ARBA00022927"/>
    </source>
</evidence>
<dbReference type="Proteomes" id="UP000319731">
    <property type="component" value="Unassembled WGS sequence"/>
</dbReference>
<comment type="function">
    <text evidence="11">The coatomer is a cytosolic protein complex that binds to dilysine motifs and reversibly associates with Golgi non-clathrin-coated vesicles, which further mediate biosynthetic protein transport from the ER, via the Golgi up to the trans Golgi network. Coatomer complex is required for budding from Golgi membranes, and is essential for the retrograde Golgi-to-ER transport of dilysine-tagged proteins. The zeta subunit may be involved in regulating the coat assembly and, hence, the rate of biosynthetic protein transport due to its association-dissociation properties with the coatomer complex.</text>
</comment>
<sequence length="180" mass="20386">MVRGHVNMGLYTVKALVLLDSEGKRMISKYYTPDYPTIKEQKSFEKALFEKTKKSNSEIIMFDGHVIVYKNTIDVFIYVVGSPDENELILMSVMQAYYDALGLLLKTQVEKRAINENLDVVLLALDETIDDGIILESDPTQIAARVTRRSDEATNIPLAEQTISQALQNARDQLTRTLLK</sequence>
<protein>
    <recommendedName>
        <fullName evidence="12">Coatomer subunit zeta</fullName>
    </recommendedName>
</protein>
<keyword evidence="5 12" id="KW-0963">Cytoplasm</keyword>
<evidence type="ECO:0000256" key="4">
    <source>
        <dbReference type="ARBA" id="ARBA00022448"/>
    </source>
</evidence>
<dbReference type="InterPro" id="IPR011012">
    <property type="entry name" value="Longin-like_dom_sf"/>
</dbReference>
<feature type="domain" description="AP complex mu/sigma subunit" evidence="13">
    <location>
        <begin position="12"/>
        <end position="149"/>
    </location>
</feature>
<evidence type="ECO:0000256" key="12">
    <source>
        <dbReference type="RuleBase" id="RU366053"/>
    </source>
</evidence>
<accession>A0A507BTL6</accession>
<keyword evidence="8 12" id="KW-0333">Golgi apparatus</keyword>
<dbReference type="CDD" id="cd14829">
    <property type="entry name" value="Zeta-COP"/>
    <property type="match status" value="1"/>
</dbReference>
<dbReference type="GO" id="GO:0006890">
    <property type="term" value="P:retrograde vesicle-mediated transport, Golgi to endoplasmic reticulum"/>
    <property type="evidence" value="ECO:0007669"/>
    <property type="project" value="UniProtKB-UniRule"/>
</dbReference>
<evidence type="ECO:0000256" key="6">
    <source>
        <dbReference type="ARBA" id="ARBA00022892"/>
    </source>
</evidence>
<evidence type="ECO:0000313" key="15">
    <source>
        <dbReference type="Proteomes" id="UP000319731"/>
    </source>
</evidence>
<dbReference type="OrthoDB" id="10249988at2759"/>
<dbReference type="GO" id="GO:0006891">
    <property type="term" value="P:intra-Golgi vesicle-mediated transport"/>
    <property type="evidence" value="ECO:0007669"/>
    <property type="project" value="TreeGrafter"/>
</dbReference>
<dbReference type="Gene3D" id="3.30.450.60">
    <property type="match status" value="1"/>
</dbReference>
<dbReference type="EMBL" id="QEAO01000053">
    <property type="protein sequence ID" value="TPX30942.1"/>
    <property type="molecule type" value="Genomic_DNA"/>
</dbReference>
<dbReference type="STRING" id="1806994.A0A507BTL6"/>
<name>A0A507BTL6_9FUNG</name>